<name>A0A803LE14_CHEQI</name>
<proteinExistence type="predicted"/>
<dbReference type="Proteomes" id="UP000596660">
    <property type="component" value="Unplaced"/>
</dbReference>
<reference evidence="1" key="1">
    <citation type="journal article" date="2017" name="Nature">
        <title>The genome of Chenopodium quinoa.</title>
        <authorList>
            <person name="Jarvis D.E."/>
            <person name="Ho Y.S."/>
            <person name="Lightfoot D.J."/>
            <person name="Schmoeckel S.M."/>
            <person name="Li B."/>
            <person name="Borm T.J.A."/>
            <person name="Ohyanagi H."/>
            <person name="Mineta K."/>
            <person name="Michell C.T."/>
            <person name="Saber N."/>
            <person name="Kharbatia N.M."/>
            <person name="Rupper R.R."/>
            <person name="Sharp A.R."/>
            <person name="Dally N."/>
            <person name="Boughton B.A."/>
            <person name="Woo Y.H."/>
            <person name="Gao G."/>
            <person name="Schijlen E.G.W.M."/>
            <person name="Guo X."/>
            <person name="Momin A.A."/>
            <person name="Negrao S."/>
            <person name="Al-Babili S."/>
            <person name="Gehring C."/>
            <person name="Roessner U."/>
            <person name="Jung C."/>
            <person name="Murphy K."/>
            <person name="Arold S.T."/>
            <person name="Gojobori T."/>
            <person name="van der Linden C.G."/>
            <person name="van Loo E.N."/>
            <person name="Jellen E.N."/>
            <person name="Maughan P.J."/>
            <person name="Tester M."/>
        </authorList>
    </citation>
    <scope>NUCLEOTIDE SEQUENCE [LARGE SCALE GENOMIC DNA]</scope>
    <source>
        <strain evidence="1">cv. PI 614886</strain>
    </source>
</reference>
<dbReference type="OMA" id="MLKEVEM"/>
<accession>A0A803LE14</accession>
<dbReference type="EnsemblPlants" id="AUR62011420-RA">
    <property type="protein sequence ID" value="AUR62011420-RA:cds"/>
    <property type="gene ID" value="AUR62011420"/>
</dbReference>
<evidence type="ECO:0000313" key="2">
    <source>
        <dbReference type="Proteomes" id="UP000596660"/>
    </source>
</evidence>
<dbReference type="AlphaFoldDB" id="A0A803LE14"/>
<dbReference type="PANTHER" id="PTHR37705:SF1">
    <property type="entry name" value="TRANSMEMBRANE PROTEIN"/>
    <property type="match status" value="1"/>
</dbReference>
<organism evidence="1 2">
    <name type="scientific">Chenopodium quinoa</name>
    <name type="common">Quinoa</name>
    <dbReference type="NCBI Taxonomy" id="63459"/>
    <lineage>
        <taxon>Eukaryota</taxon>
        <taxon>Viridiplantae</taxon>
        <taxon>Streptophyta</taxon>
        <taxon>Embryophyta</taxon>
        <taxon>Tracheophyta</taxon>
        <taxon>Spermatophyta</taxon>
        <taxon>Magnoliopsida</taxon>
        <taxon>eudicotyledons</taxon>
        <taxon>Gunneridae</taxon>
        <taxon>Pentapetalae</taxon>
        <taxon>Caryophyllales</taxon>
        <taxon>Chenopodiaceae</taxon>
        <taxon>Chenopodioideae</taxon>
        <taxon>Atripliceae</taxon>
        <taxon>Chenopodium</taxon>
    </lineage>
</organism>
<evidence type="ECO:0000313" key="1">
    <source>
        <dbReference type="EnsemblPlants" id="AUR62011420-RA:cds"/>
    </source>
</evidence>
<dbReference type="Gramene" id="AUR62011420-RA">
    <property type="protein sequence ID" value="AUR62011420-RA:cds"/>
    <property type="gene ID" value="AUR62011420"/>
</dbReference>
<keyword evidence="2" id="KW-1185">Reference proteome</keyword>
<sequence length="68" mass="7606">MGGMVIKEVEMCLSLVRLGVEFVVAFAHAVKTVVHRSLDADGEALTDRNRRTLNYNYQVPFPYPGLLP</sequence>
<protein>
    <submittedName>
        <fullName evidence="1">Uncharacterized protein</fullName>
    </submittedName>
</protein>
<reference evidence="1" key="2">
    <citation type="submission" date="2021-03" db="UniProtKB">
        <authorList>
            <consortium name="EnsemblPlants"/>
        </authorList>
    </citation>
    <scope>IDENTIFICATION</scope>
</reference>
<dbReference type="PANTHER" id="PTHR37705">
    <property type="entry name" value="BNAA08G11710D PROTEIN"/>
    <property type="match status" value="1"/>
</dbReference>